<gene>
    <name evidence="1" type="ORF">Mgrana_01815</name>
</gene>
<reference evidence="1 2" key="1">
    <citation type="submission" date="2018-08" db="EMBL/GenBank/DDBJ databases">
        <title>Meiothermus granaticius genome AF-68 sequencing project.</title>
        <authorList>
            <person name="Da Costa M.S."/>
            <person name="Albuquerque L."/>
            <person name="Raposo P."/>
            <person name="Froufe H.J.C."/>
            <person name="Barroso C.S."/>
            <person name="Egas C."/>
        </authorList>
    </citation>
    <scope>NUCLEOTIDE SEQUENCE [LARGE SCALE GENOMIC DNA]</scope>
    <source>
        <strain evidence="1 2">AF-68</strain>
    </source>
</reference>
<dbReference type="EMBL" id="QWLB01000022">
    <property type="protein sequence ID" value="RIH92265.1"/>
    <property type="molecule type" value="Genomic_DNA"/>
</dbReference>
<keyword evidence="2" id="KW-1185">Reference proteome</keyword>
<name>A0A399F991_9DEIN</name>
<protein>
    <submittedName>
        <fullName evidence="1">ATP-grasp ribosomal peptide maturase</fullName>
    </submittedName>
</protein>
<evidence type="ECO:0000313" key="1">
    <source>
        <dbReference type="EMBL" id="RIH92265.1"/>
    </source>
</evidence>
<sequence length="288" mass="32033">MYLLVGSPLDACIAQVSHRLRLQGDAVLVTPEPLAGEGRVCWELSSERSASRLELGGQRIAETEWRGVMVRGMGGPSQPAEWEQRDYAYMGAESQSALLAWLKSLPCPVVNPPQAEIFYRERTLPEQRVWLHRAGFSTPPLLLTNRLAQARAFARRWEGRLSYVPLTSATRYPIDSPSQWAELERLMAHFPVLLMEPEAPSLYLSLAADVAVWSGDPPSGRARGRLERSAQRLARLLGVSMLQLELRMDEGSTQAVGFGLHPEFGWHPQAQQEALAEGIVRAMQGVRA</sequence>
<dbReference type="RefSeq" id="WP_119357301.1">
    <property type="nucleotide sequence ID" value="NZ_BJXM01000005.1"/>
</dbReference>
<organism evidence="1 2">
    <name type="scientific">Meiothermus granaticius NBRC 107808</name>
    <dbReference type="NCBI Taxonomy" id="1227551"/>
    <lineage>
        <taxon>Bacteria</taxon>
        <taxon>Thermotogati</taxon>
        <taxon>Deinococcota</taxon>
        <taxon>Deinococci</taxon>
        <taxon>Thermales</taxon>
        <taxon>Thermaceae</taxon>
        <taxon>Meiothermus</taxon>
    </lineage>
</organism>
<accession>A0A399F991</accession>
<dbReference type="Proteomes" id="UP000266178">
    <property type="component" value="Unassembled WGS sequence"/>
</dbReference>
<comment type="caution">
    <text evidence="1">The sequence shown here is derived from an EMBL/GenBank/DDBJ whole genome shotgun (WGS) entry which is preliminary data.</text>
</comment>
<proteinExistence type="predicted"/>
<dbReference type="AlphaFoldDB" id="A0A399F991"/>
<evidence type="ECO:0000313" key="2">
    <source>
        <dbReference type="Proteomes" id="UP000266178"/>
    </source>
</evidence>
<dbReference type="OrthoDB" id="27019at2"/>